<dbReference type="SMART" id="SM00248">
    <property type="entry name" value="ANK"/>
    <property type="match status" value="7"/>
</dbReference>
<dbReference type="InterPro" id="IPR002110">
    <property type="entry name" value="Ankyrin_rpt"/>
</dbReference>
<comment type="caution">
    <text evidence="8">The sequence shown here is derived from an EMBL/GenBank/DDBJ whole genome shotgun (WGS) entry which is preliminary data.</text>
</comment>
<keyword evidence="4" id="KW-0175">Coiled coil</keyword>
<feature type="repeat" description="ANK" evidence="3">
    <location>
        <begin position="1029"/>
        <end position="1050"/>
    </location>
</feature>
<name>A0A1Q9DY24_SYMMI</name>
<feature type="coiled-coil region" evidence="4">
    <location>
        <begin position="1615"/>
        <end position="1649"/>
    </location>
</feature>
<dbReference type="OrthoDB" id="441068at2759"/>
<feature type="repeat" description="ANK" evidence="3">
    <location>
        <begin position="827"/>
        <end position="859"/>
    </location>
</feature>
<dbReference type="PROSITE" id="PS50076">
    <property type="entry name" value="DNAJ_2"/>
    <property type="match status" value="1"/>
</dbReference>
<feature type="region of interest" description="Disordered" evidence="5">
    <location>
        <begin position="1828"/>
        <end position="1848"/>
    </location>
</feature>
<feature type="region of interest" description="Disordered" evidence="5">
    <location>
        <begin position="1416"/>
        <end position="1436"/>
    </location>
</feature>
<evidence type="ECO:0000259" key="7">
    <source>
        <dbReference type="PROSITE" id="PS50076"/>
    </source>
</evidence>
<feature type="region of interest" description="Disordered" evidence="5">
    <location>
        <begin position="1094"/>
        <end position="1177"/>
    </location>
</feature>
<dbReference type="InterPro" id="IPR029063">
    <property type="entry name" value="SAM-dependent_MTases_sf"/>
</dbReference>
<evidence type="ECO:0000256" key="3">
    <source>
        <dbReference type="PROSITE-ProRule" id="PRU00023"/>
    </source>
</evidence>
<dbReference type="SUPFAM" id="SSF46565">
    <property type="entry name" value="Chaperone J-domain"/>
    <property type="match status" value="1"/>
</dbReference>
<dbReference type="PROSITE" id="PS50297">
    <property type="entry name" value="ANK_REP_REGION"/>
    <property type="match status" value="3"/>
</dbReference>
<dbReference type="PANTHER" id="PTHR24166">
    <property type="entry name" value="ROLLING PEBBLES, ISOFORM B"/>
    <property type="match status" value="1"/>
</dbReference>
<feature type="region of interest" description="Disordered" evidence="5">
    <location>
        <begin position="1346"/>
        <end position="1366"/>
    </location>
</feature>
<dbReference type="SMART" id="SM00271">
    <property type="entry name" value="DnaJ"/>
    <property type="match status" value="1"/>
</dbReference>
<dbReference type="SUPFAM" id="SSF48403">
    <property type="entry name" value="Ankyrin repeat"/>
    <property type="match status" value="1"/>
</dbReference>
<dbReference type="InterPro" id="IPR000626">
    <property type="entry name" value="Ubiquitin-like_dom"/>
</dbReference>
<dbReference type="InterPro" id="IPR036869">
    <property type="entry name" value="J_dom_sf"/>
</dbReference>
<dbReference type="GO" id="GO:0016301">
    <property type="term" value="F:kinase activity"/>
    <property type="evidence" value="ECO:0007669"/>
    <property type="project" value="UniProtKB-KW"/>
</dbReference>
<feature type="domain" description="J" evidence="7">
    <location>
        <begin position="326"/>
        <end position="423"/>
    </location>
</feature>
<keyword evidence="8" id="KW-0418">Kinase</keyword>
<dbReference type="Gene3D" id="3.10.20.90">
    <property type="entry name" value="Phosphatidylinositol 3-kinase Catalytic Subunit, Chain A, domain 1"/>
    <property type="match status" value="1"/>
</dbReference>
<dbReference type="Gene3D" id="3.40.50.150">
    <property type="entry name" value="Vaccinia Virus protein VP39"/>
    <property type="match status" value="1"/>
</dbReference>
<dbReference type="EMBL" id="LSRX01000340">
    <property type="protein sequence ID" value="OLQ00084.1"/>
    <property type="molecule type" value="Genomic_DNA"/>
</dbReference>
<dbReference type="Proteomes" id="UP000186817">
    <property type="component" value="Unassembled WGS sequence"/>
</dbReference>
<protein>
    <submittedName>
        <fullName evidence="8">Kinase D-interacting substrate of 220 kDa</fullName>
    </submittedName>
</protein>
<evidence type="ECO:0000256" key="1">
    <source>
        <dbReference type="ARBA" id="ARBA00022737"/>
    </source>
</evidence>
<evidence type="ECO:0000313" key="9">
    <source>
        <dbReference type="Proteomes" id="UP000186817"/>
    </source>
</evidence>
<evidence type="ECO:0000313" key="8">
    <source>
        <dbReference type="EMBL" id="OLQ00084.1"/>
    </source>
</evidence>
<dbReference type="InterPro" id="IPR001623">
    <property type="entry name" value="DnaJ_domain"/>
</dbReference>
<feature type="compositionally biased region" description="Basic and acidic residues" evidence="5">
    <location>
        <begin position="1094"/>
        <end position="1125"/>
    </location>
</feature>
<feature type="repeat" description="ANK" evidence="3">
    <location>
        <begin position="915"/>
        <end position="939"/>
    </location>
</feature>
<feature type="compositionally biased region" description="Low complexity" evidence="5">
    <location>
        <begin position="1728"/>
        <end position="1746"/>
    </location>
</feature>
<evidence type="ECO:0000256" key="2">
    <source>
        <dbReference type="ARBA" id="ARBA00023043"/>
    </source>
</evidence>
<dbReference type="CDD" id="cd02440">
    <property type="entry name" value="AdoMet_MTases"/>
    <property type="match status" value="1"/>
</dbReference>
<feature type="compositionally biased region" description="Acidic residues" evidence="5">
    <location>
        <begin position="1749"/>
        <end position="1764"/>
    </location>
</feature>
<keyword evidence="2 3" id="KW-0040">ANK repeat</keyword>
<organism evidence="8 9">
    <name type="scientific">Symbiodinium microadriaticum</name>
    <name type="common">Dinoflagellate</name>
    <name type="synonym">Zooxanthella microadriatica</name>
    <dbReference type="NCBI Taxonomy" id="2951"/>
    <lineage>
        <taxon>Eukaryota</taxon>
        <taxon>Sar</taxon>
        <taxon>Alveolata</taxon>
        <taxon>Dinophyceae</taxon>
        <taxon>Suessiales</taxon>
        <taxon>Symbiodiniaceae</taxon>
        <taxon>Symbiodinium</taxon>
    </lineage>
</organism>
<keyword evidence="9" id="KW-1185">Reference proteome</keyword>
<gene>
    <name evidence="8" type="primary">kidins220</name>
    <name evidence="8" type="ORF">AK812_SmicGene17300</name>
</gene>
<dbReference type="Gene3D" id="1.25.40.20">
    <property type="entry name" value="Ankyrin repeat-containing domain"/>
    <property type="match status" value="2"/>
</dbReference>
<evidence type="ECO:0000256" key="5">
    <source>
        <dbReference type="SAM" id="MobiDB-lite"/>
    </source>
</evidence>
<feature type="coiled-coil region" evidence="4">
    <location>
        <begin position="1510"/>
        <end position="1548"/>
    </location>
</feature>
<accession>A0A1Q9DY24</accession>
<dbReference type="Pfam" id="PF12796">
    <property type="entry name" value="Ank_2"/>
    <property type="match status" value="2"/>
</dbReference>
<evidence type="ECO:0000259" key="6">
    <source>
        <dbReference type="PROSITE" id="PS50053"/>
    </source>
</evidence>
<dbReference type="PROSITE" id="PS50053">
    <property type="entry name" value="UBIQUITIN_2"/>
    <property type="match status" value="1"/>
</dbReference>
<dbReference type="Gene3D" id="1.10.287.110">
    <property type="entry name" value="DnaJ domain"/>
    <property type="match status" value="1"/>
</dbReference>
<feature type="compositionally biased region" description="Basic and acidic residues" evidence="5">
    <location>
        <begin position="1132"/>
        <end position="1162"/>
    </location>
</feature>
<dbReference type="PROSITE" id="PS50088">
    <property type="entry name" value="ANK_REPEAT"/>
    <property type="match status" value="3"/>
</dbReference>
<dbReference type="SUPFAM" id="SSF54236">
    <property type="entry name" value="Ubiquitin-like"/>
    <property type="match status" value="1"/>
</dbReference>
<evidence type="ECO:0000256" key="4">
    <source>
        <dbReference type="SAM" id="Coils"/>
    </source>
</evidence>
<reference evidence="8 9" key="1">
    <citation type="submission" date="2016-02" db="EMBL/GenBank/DDBJ databases">
        <title>Genome analysis of coral dinoflagellate symbionts highlights evolutionary adaptations to a symbiotic lifestyle.</title>
        <authorList>
            <person name="Aranda M."/>
            <person name="Li Y."/>
            <person name="Liew Y.J."/>
            <person name="Baumgarten S."/>
            <person name="Simakov O."/>
            <person name="Wilson M."/>
            <person name="Piel J."/>
            <person name="Ashoor H."/>
            <person name="Bougouffa S."/>
            <person name="Bajic V.B."/>
            <person name="Ryu T."/>
            <person name="Ravasi T."/>
            <person name="Bayer T."/>
            <person name="Micklem G."/>
            <person name="Kim H."/>
            <person name="Bhak J."/>
            <person name="Lajeunesse T.C."/>
            <person name="Voolstra C.R."/>
        </authorList>
    </citation>
    <scope>NUCLEOTIDE SEQUENCE [LARGE SCALE GENOMIC DNA]</scope>
    <source>
        <strain evidence="8 9">CCMP2467</strain>
    </source>
</reference>
<dbReference type="SUPFAM" id="SSF53335">
    <property type="entry name" value="S-adenosyl-L-methionine-dependent methyltransferases"/>
    <property type="match status" value="1"/>
</dbReference>
<feature type="region of interest" description="Disordered" evidence="5">
    <location>
        <begin position="1231"/>
        <end position="1255"/>
    </location>
</feature>
<sequence>MAPTSLRRGHPNIRHVPEFVALLSVAALWIKAASPAYTSTSPGRRAATLGVAGGLLAPGAALARQPLVFDQTIAESGLEDWSLKDYEAMRDDVPRTSRFENAIKRRLAKAADATVVDIGTGPFALLALIAARAGAKKVYAIEKNEAAAIQAKEAVVQAGFQDVVTVIEGDAMKVDLPERVDFVVSELIGSIATQEGVEPIIRDARVRFLKDGNCGMIPARCQTCIVPILYKGRSFTQRLFSPFDGVRSRGTPAPGTNLPLRIKSSDEGNMEFLAEPQILEDFDYCNTESETSRQQQKTLEFKVDPNGSCRFSGFAMWTKVVVDDTDVIEVRGQPDSHWAYVVSLLTPQPCSIEDPKIVLNTGIDYADINYAYRQLSRALHPDKNPDIEEAHDAFKRLTDASAELKEGLEEQRNLLRAICLTMGTAVTPEMLERPQEALFAEATRMLHAVLALTGEGEVPGPALTRSLASFTASTTWTNSRPQVLLAEWFDMNRLLDLFGTPPLRTAYDCAPKRYRAQFLCAMNRATLAEAKRNNDCVRGNWQTVMMQYPEIGLWRDLREKIKLRVWTPEANEPGTKTRRGSMWDDEEGKRTSTWATLWRDRIRNVLPRGIDSFVGAGDKEVRMMAAALWKDITEWAKGEGDCARHLNLFTAEPPANPDETAEGLLGELVCLAVVRGDAQMPRVRRVSGQEVTIPADEVDDVRTLKRRLQSWCGVPRFRQRLLRQGCILEDDAAVTDVELQLVLLPLIHAAAEQEFELVDAADLGLAASVEAILQRPQHPDRLSERPHRLNPTALGTASDRGHTEIVALLLEACADADLYTLGVGPGYEGTALTIAASRGHVEVVRLLVEAGANQETSGGIYGDEVPPLLAAINAHSAWSADGGPTDRHMETVQLLLQAHADLNCQGRTSSRLEYDGARPLVAACQGGHVEAARLLLEHGFVDSAATPRPAASAIPHFAPALVAASSSGHVEVIRLMLEAAGLGSGEAMPTKNQKYSRDTPLSAASALGHVGIVRMLLEARAKDESTERSGATALCLAAGEGHVEIVRLLLAPEEWAFVPAADIFLVVGEGIVGITAEGLGAADAKPGHDRMTFSEAMQDKKQKSKDDEDEDKEKKKGKDGKDGSRSRSPGGGEKKKVVKDKDGKPMNDPDFNWEKVWRERVTQSKPDPTRPSALAVSSPIKECRMPGSEQTLVGSLEILKVQVYLLTFVTSEARDSFLGMWKQAQKQVSRARGETGVETGAGRGPRNPARDLLAPGKCRRGSASPAPRLMAYTDALGLHGSCIRSLDENIMGCSTPEEVAALKFELQSPQAQIISSLFTCCWHCCELQRFSTAVTALPPCDDFEHEDGLPGQEGQGNGRRSGRESRQEFLPYKSYVGLEKLASSASMETPAAQPPPTPNSNATQRLALHVNARRRLPTSPAKVAPATARPPPTAARSSLWTTMEKKHLELELQSLREAYARKISDTELQCEKQIEAAEADRNEWFKKKKVEIAKIRAGVIVMQALFERRKRKFIRQMEEEREQTAKQRKEMDEKMAAIEKQLADTTEEYESRISEMQVSHEKKVAELDKLQRTTEEQALKSERAVRIAEGEITRLQETEKSLRFEIEDMKVRLQVAERAEELQRSREKAEFLEDELRRLRKRMADRKHAEAEALRKELMEYVKFIVKILPDEWRARVKPEILQRLASKHGPAGAEDSTVSCNSPPFREPSSQPSLPPLDEHPMLSRDSAGAKGKSSKSKAASSSGKLGEEDEDLDEDSGADEELESSKTKIKGEKNKLEVSDFFDDLMEGFAELWRLAVAGGHSFASCVRRVAYPLKESAVQAMDTFNETTSSRNRSTSHHAPTFVHQ</sequence>
<feature type="compositionally biased region" description="Polar residues" evidence="5">
    <location>
        <begin position="1697"/>
        <end position="1713"/>
    </location>
</feature>
<feature type="domain" description="Ubiquitin-like" evidence="6">
    <location>
        <begin position="683"/>
        <end position="740"/>
    </location>
</feature>
<dbReference type="InterPro" id="IPR036770">
    <property type="entry name" value="Ankyrin_rpt-contain_sf"/>
</dbReference>
<dbReference type="CDD" id="cd06257">
    <property type="entry name" value="DnaJ"/>
    <property type="match status" value="1"/>
</dbReference>
<dbReference type="InterPro" id="IPR050889">
    <property type="entry name" value="Dendritic_Spine_Reg/Scaffold"/>
</dbReference>
<dbReference type="Pfam" id="PF05185">
    <property type="entry name" value="PRMT5"/>
    <property type="match status" value="1"/>
</dbReference>
<dbReference type="InterPro" id="IPR029071">
    <property type="entry name" value="Ubiquitin-like_domsf"/>
</dbReference>
<keyword evidence="1" id="KW-0677">Repeat</keyword>
<dbReference type="InterPro" id="IPR035075">
    <property type="entry name" value="PRMT5"/>
</dbReference>
<dbReference type="PANTHER" id="PTHR24166:SF48">
    <property type="entry name" value="PROTEIN VAPYRIN"/>
    <property type="match status" value="1"/>
</dbReference>
<feature type="region of interest" description="Disordered" evidence="5">
    <location>
        <begin position="1687"/>
        <end position="1772"/>
    </location>
</feature>
<dbReference type="CDD" id="cd17039">
    <property type="entry name" value="Ubl_ubiquitin_like"/>
    <property type="match status" value="1"/>
</dbReference>
<proteinExistence type="predicted"/>
<keyword evidence="8" id="KW-0808">Transferase</keyword>
<dbReference type="Pfam" id="PF00226">
    <property type="entry name" value="DnaJ"/>
    <property type="match status" value="1"/>
</dbReference>